<evidence type="ECO:0008006" key="5">
    <source>
        <dbReference type="Google" id="ProtNLM"/>
    </source>
</evidence>
<dbReference type="Gene3D" id="2.80.10.50">
    <property type="match status" value="1"/>
</dbReference>
<dbReference type="SUPFAM" id="SSF50353">
    <property type="entry name" value="Cytokine"/>
    <property type="match status" value="1"/>
</dbReference>
<evidence type="ECO:0000313" key="3">
    <source>
        <dbReference type="EMBL" id="GFR17299.1"/>
    </source>
</evidence>
<accession>A0A8X6I898</accession>
<organism evidence="3 4">
    <name type="scientific">Trichonephila clavata</name>
    <name type="common">Joro spider</name>
    <name type="synonym">Nephila clavata</name>
    <dbReference type="NCBI Taxonomy" id="2740835"/>
    <lineage>
        <taxon>Eukaryota</taxon>
        <taxon>Metazoa</taxon>
        <taxon>Ecdysozoa</taxon>
        <taxon>Arthropoda</taxon>
        <taxon>Chelicerata</taxon>
        <taxon>Arachnida</taxon>
        <taxon>Araneae</taxon>
        <taxon>Araneomorphae</taxon>
        <taxon>Entelegynae</taxon>
        <taxon>Araneoidea</taxon>
        <taxon>Nephilidae</taxon>
        <taxon>Trichonephila</taxon>
    </lineage>
</organism>
<feature type="signal peptide" evidence="2">
    <location>
        <begin position="1"/>
        <end position="17"/>
    </location>
</feature>
<evidence type="ECO:0000313" key="4">
    <source>
        <dbReference type="Proteomes" id="UP000887116"/>
    </source>
</evidence>
<dbReference type="AlphaFoldDB" id="A0A8X6I898"/>
<dbReference type="Pfam" id="PF00167">
    <property type="entry name" value="FGF"/>
    <property type="match status" value="1"/>
</dbReference>
<dbReference type="GO" id="GO:0008083">
    <property type="term" value="F:growth factor activity"/>
    <property type="evidence" value="ECO:0007669"/>
    <property type="project" value="InterPro"/>
</dbReference>
<feature type="chain" id="PRO_5036462953" description="Secreted protein" evidence="2">
    <location>
        <begin position="18"/>
        <end position="99"/>
    </location>
</feature>
<dbReference type="InterPro" id="IPR002209">
    <property type="entry name" value="Fibroblast_GF_fam"/>
</dbReference>
<comment type="caution">
    <text evidence="3">The sequence shown here is derived from an EMBL/GenBank/DDBJ whole genome shotgun (WGS) entry which is preliminary data.</text>
</comment>
<dbReference type="EMBL" id="BMAO01037374">
    <property type="protein sequence ID" value="GFR17299.1"/>
    <property type="molecule type" value="Genomic_DNA"/>
</dbReference>
<name>A0A8X6I898_TRICU</name>
<sequence>MALRLWWLMGFICVVYSRQDRRLFSKTPLGFLRCRTGVTLAMYPDRAVNGTRDNRGKFASLQVSFIGINRINVVFFGLLSKMYLCMSNTGALYGKTFGI</sequence>
<gene>
    <name evidence="3" type="ORF">TNCT_654021</name>
</gene>
<evidence type="ECO:0000256" key="1">
    <source>
        <dbReference type="ARBA" id="ARBA00007936"/>
    </source>
</evidence>
<keyword evidence="2" id="KW-0732">Signal</keyword>
<protein>
    <recommendedName>
        <fullName evidence="5">Secreted protein</fullName>
    </recommendedName>
</protein>
<comment type="similarity">
    <text evidence="1">Belongs to the heparin-binding growth factors family.</text>
</comment>
<dbReference type="Proteomes" id="UP000887116">
    <property type="component" value="Unassembled WGS sequence"/>
</dbReference>
<reference evidence="3" key="1">
    <citation type="submission" date="2020-07" db="EMBL/GenBank/DDBJ databases">
        <title>Multicomponent nature underlies the extraordinary mechanical properties of spider dragline silk.</title>
        <authorList>
            <person name="Kono N."/>
            <person name="Nakamura H."/>
            <person name="Mori M."/>
            <person name="Yoshida Y."/>
            <person name="Ohtoshi R."/>
            <person name="Malay A.D."/>
            <person name="Moran D.A.P."/>
            <person name="Tomita M."/>
            <person name="Numata K."/>
            <person name="Arakawa K."/>
        </authorList>
    </citation>
    <scope>NUCLEOTIDE SEQUENCE</scope>
</reference>
<dbReference type="InterPro" id="IPR056378">
    <property type="entry name" value="Let-756-like_FGF"/>
</dbReference>
<dbReference type="InterPro" id="IPR008996">
    <property type="entry name" value="IL1/FGF"/>
</dbReference>
<proteinExistence type="inferred from homology"/>
<keyword evidence="4" id="KW-1185">Reference proteome</keyword>
<dbReference type="CDD" id="cd00058">
    <property type="entry name" value="beta-trefoil_FGF"/>
    <property type="match status" value="1"/>
</dbReference>
<dbReference type="OrthoDB" id="6436971at2759"/>
<evidence type="ECO:0000256" key="2">
    <source>
        <dbReference type="SAM" id="SignalP"/>
    </source>
</evidence>